<name>A0ABT8IKQ8_9BACL</name>
<dbReference type="EMBL" id="JANRHH010000026">
    <property type="protein sequence ID" value="MDN4593367.1"/>
    <property type="molecule type" value="Genomic_DNA"/>
</dbReference>
<sequence>MSKTSENARYYERFQVEDVLSFFSGRLVQAKSRSGTQVFLQDIAIDRPLPPGSKEMLLQLRHPHLAPILDVMEEKGRVVLVHPPLVGDPLPLVVTKEKPMSPLQAVRVFERLLKTKLDLNRLPLPLDTTLDPRNVCMVEEQPLLLFYGIKRFGKTQKDEKWRSLLYFLLTGNQWHPEMNAEETREALRKVPQPIRQLALDCLEGTCSITDAIKRARQLLLQAKMKQSFRLRRRYWYRALTAATVVVGTLLGLQAADLKTTPSHALQQWINRGERERAISSDHTGTQQMGMAGVMQSRQSDGGTRVSTVPLTGESESVYRWPQPVQGPTHLTGELQQKENQPFTISLTQEGKGQMFGVQVDGEGRINLVMAKSGKSYTLSRSDEEFRVLPNRTYLWHFYYIPEEPLRFAIGEKGKSAQWLAAGVVPPESVYMLTFQGGQATKLNNVEASTGSTASTDAGEWMQGQPWDLVYGKGVVEPNQLHLNTTAQVKLGPAGAFSFLRPSGFRGDPLQLEMDNADGHRFRFVLTRSDRMVLYRLDEEIKKVADRPLGWKWQTDQATSVTVAWDSNVLTILVKQSGHEGTIAYTHEVPISLEELDLINHDAIDLLVSP</sequence>
<gene>
    <name evidence="2" type="ORF">NWF35_05520</name>
</gene>
<reference evidence="2" key="1">
    <citation type="submission" date="2022-08" db="EMBL/GenBank/DDBJ databases">
        <title>Polycladomyces zharkentsis sp. nov., a novel thermophilic CMC and starch-degrading bacterium isolated from a geothermal spring in Kazakhstan.</title>
        <authorList>
            <person name="Mashzhan A."/>
            <person name="Kistaubaeva A."/>
            <person name="Javier-Lopez R."/>
            <person name="Birkeland N.-K."/>
        </authorList>
    </citation>
    <scope>NUCLEOTIDE SEQUENCE</scope>
    <source>
        <strain evidence="2">KSR 13</strain>
    </source>
</reference>
<comment type="caution">
    <text evidence="2">The sequence shown here is derived from an EMBL/GenBank/DDBJ whole genome shotgun (WGS) entry which is preliminary data.</text>
</comment>
<evidence type="ECO:0000313" key="2">
    <source>
        <dbReference type="EMBL" id="MDN4593367.1"/>
    </source>
</evidence>
<dbReference type="Proteomes" id="UP001174196">
    <property type="component" value="Unassembled WGS sequence"/>
</dbReference>
<accession>A0ABT8IKQ8</accession>
<dbReference type="InterPro" id="IPR011009">
    <property type="entry name" value="Kinase-like_dom_sf"/>
</dbReference>
<evidence type="ECO:0000256" key="1">
    <source>
        <dbReference type="SAM" id="Phobius"/>
    </source>
</evidence>
<proteinExistence type="predicted"/>
<evidence type="ECO:0000313" key="3">
    <source>
        <dbReference type="Proteomes" id="UP001174196"/>
    </source>
</evidence>
<feature type="transmembrane region" description="Helical" evidence="1">
    <location>
        <begin position="234"/>
        <end position="252"/>
    </location>
</feature>
<protein>
    <submittedName>
        <fullName evidence="2">Uncharacterized protein</fullName>
    </submittedName>
</protein>
<keyword evidence="3" id="KW-1185">Reference proteome</keyword>
<keyword evidence="1" id="KW-1133">Transmembrane helix</keyword>
<keyword evidence="1" id="KW-0472">Membrane</keyword>
<dbReference type="SUPFAM" id="SSF56112">
    <property type="entry name" value="Protein kinase-like (PK-like)"/>
    <property type="match status" value="1"/>
</dbReference>
<keyword evidence="1" id="KW-0812">Transmembrane</keyword>
<dbReference type="RefSeq" id="WP_301238090.1">
    <property type="nucleotide sequence ID" value="NZ_JANRHH010000026.1"/>
</dbReference>
<organism evidence="2 3">
    <name type="scientific">Polycladomyces subterraneus</name>
    <dbReference type="NCBI Taxonomy" id="1016997"/>
    <lineage>
        <taxon>Bacteria</taxon>
        <taxon>Bacillati</taxon>
        <taxon>Bacillota</taxon>
        <taxon>Bacilli</taxon>
        <taxon>Bacillales</taxon>
        <taxon>Thermoactinomycetaceae</taxon>
        <taxon>Polycladomyces</taxon>
    </lineage>
</organism>